<evidence type="ECO:0000256" key="1">
    <source>
        <dbReference type="SAM" id="MobiDB-lite"/>
    </source>
</evidence>
<comment type="caution">
    <text evidence="3">The sequence shown here is derived from an EMBL/GenBank/DDBJ whole genome shotgun (WGS) entry which is preliminary data.</text>
</comment>
<evidence type="ECO:0000313" key="4">
    <source>
        <dbReference type="Proteomes" id="UP000231279"/>
    </source>
</evidence>
<dbReference type="Pfam" id="PF05553">
    <property type="entry name" value="DUF761"/>
    <property type="match status" value="1"/>
</dbReference>
<dbReference type="InterPro" id="IPR008480">
    <property type="entry name" value="DUF761_pln"/>
</dbReference>
<dbReference type="AlphaFoldDB" id="A0A2G9G0F5"/>
<name>A0A2G9G0F5_9LAMI</name>
<feature type="domain" description="DUF4408" evidence="2">
    <location>
        <begin position="39"/>
        <end position="71"/>
    </location>
</feature>
<dbReference type="InterPro" id="IPR025520">
    <property type="entry name" value="DUF4408"/>
</dbReference>
<dbReference type="STRING" id="429701.A0A2G9G0F5"/>
<dbReference type="PANTHER" id="PTHR33098:SF53">
    <property type="entry name" value="OS05G0540900 PROTEIN"/>
    <property type="match status" value="1"/>
</dbReference>
<accession>A0A2G9G0F5</accession>
<evidence type="ECO:0000259" key="2">
    <source>
        <dbReference type="Pfam" id="PF14364"/>
    </source>
</evidence>
<reference evidence="4" key="1">
    <citation type="journal article" date="2018" name="Gigascience">
        <title>Genome assembly of the Pink Ipe (Handroanthus impetiginosus, Bignoniaceae), a highly valued, ecologically keystone Neotropical timber forest tree.</title>
        <authorList>
            <person name="Silva-Junior O.B."/>
            <person name="Grattapaglia D."/>
            <person name="Novaes E."/>
            <person name="Collevatti R.G."/>
        </authorList>
    </citation>
    <scope>NUCLEOTIDE SEQUENCE [LARGE SCALE GENOMIC DNA]</scope>
    <source>
        <strain evidence="4">cv. UFG-1</strain>
    </source>
</reference>
<evidence type="ECO:0000313" key="3">
    <source>
        <dbReference type="EMBL" id="PIM98808.1"/>
    </source>
</evidence>
<proteinExistence type="predicted"/>
<dbReference type="OrthoDB" id="1933168at2759"/>
<feature type="region of interest" description="Disordered" evidence="1">
    <location>
        <begin position="234"/>
        <end position="279"/>
    </location>
</feature>
<gene>
    <name evidence="3" type="ORF">CDL12_28708</name>
</gene>
<dbReference type="EMBL" id="NKXS01008074">
    <property type="protein sequence ID" value="PIM98808.1"/>
    <property type="molecule type" value="Genomic_DNA"/>
</dbReference>
<dbReference type="Proteomes" id="UP000231279">
    <property type="component" value="Unassembled WGS sequence"/>
</dbReference>
<dbReference type="PANTHER" id="PTHR33098">
    <property type="entry name" value="COTTON FIBER (DUF761)"/>
    <property type="match status" value="1"/>
</dbReference>
<dbReference type="Pfam" id="PF14364">
    <property type="entry name" value="DUF4408"/>
    <property type="match status" value="1"/>
</dbReference>
<organism evidence="3 4">
    <name type="scientific">Handroanthus impetiginosus</name>
    <dbReference type="NCBI Taxonomy" id="429701"/>
    <lineage>
        <taxon>Eukaryota</taxon>
        <taxon>Viridiplantae</taxon>
        <taxon>Streptophyta</taxon>
        <taxon>Embryophyta</taxon>
        <taxon>Tracheophyta</taxon>
        <taxon>Spermatophyta</taxon>
        <taxon>Magnoliopsida</taxon>
        <taxon>eudicotyledons</taxon>
        <taxon>Gunneridae</taxon>
        <taxon>Pentapetalae</taxon>
        <taxon>asterids</taxon>
        <taxon>lamiids</taxon>
        <taxon>Lamiales</taxon>
        <taxon>Bignoniaceae</taxon>
        <taxon>Crescentiina</taxon>
        <taxon>Tabebuia alliance</taxon>
        <taxon>Handroanthus</taxon>
    </lineage>
</organism>
<keyword evidence="4" id="KW-1185">Reference proteome</keyword>
<protein>
    <recommendedName>
        <fullName evidence="2">DUF4408 domain-containing protein</fullName>
    </recommendedName>
</protein>
<sequence length="312" mass="34401">MDTISAVISSIKLILISAGALFLAMAIIFSAPAALSEAPVAWSIILSLMRRSYLFIVINGIIITIAASSRFRQIESEPLVSVKTPPPADFASLTAQTDIGTVLEEPKTADAGAIVVYEGEDRIVELRPVMVNGLLVGTETEEETEADAEPEAEADPMDLLIGSDLAYNSLPPEKYPSELQLEYLSAATEKPLFSSSLETPEEMRSLTETEQGTLDSTWKMIMEGRHAPLTEDLKSSHTWGRHVQKSQTFNERTSHRDSAPGPASSRIWKETSPGQDELNRRVEAFIKKINDEMRLQREESLKQHMEKIDGGD</sequence>